<dbReference type="AlphaFoldDB" id="A0A4V2PCW9"/>
<keyword evidence="1" id="KW-1133">Transmembrane helix</keyword>
<evidence type="ECO:0000313" key="3">
    <source>
        <dbReference type="Proteomes" id="UP000295777"/>
    </source>
</evidence>
<dbReference type="EMBL" id="SMFV01000006">
    <property type="protein sequence ID" value="TCK02866.1"/>
    <property type="molecule type" value="Genomic_DNA"/>
</dbReference>
<dbReference type="RefSeq" id="WP_132527525.1">
    <property type="nucleotide sequence ID" value="NZ_SMFV01000006.1"/>
</dbReference>
<gene>
    <name evidence="2" type="ORF">CLV27_1578</name>
</gene>
<reference evidence="2 3" key="1">
    <citation type="submission" date="2019-03" db="EMBL/GenBank/DDBJ databases">
        <title>Genomic Encyclopedia of Archaeal and Bacterial Type Strains, Phase II (KMG-II): from individual species to whole genera.</title>
        <authorList>
            <person name="Goeker M."/>
        </authorList>
    </citation>
    <scope>NUCLEOTIDE SEQUENCE [LARGE SCALE GENOMIC DNA]</scope>
    <source>
        <strain evidence="2 3">DSM 24425</strain>
    </source>
</reference>
<dbReference type="Proteomes" id="UP000295777">
    <property type="component" value="Unassembled WGS sequence"/>
</dbReference>
<feature type="transmembrane region" description="Helical" evidence="1">
    <location>
        <begin position="36"/>
        <end position="53"/>
    </location>
</feature>
<proteinExistence type="predicted"/>
<keyword evidence="1" id="KW-0812">Transmembrane</keyword>
<comment type="caution">
    <text evidence="2">The sequence shown here is derived from an EMBL/GenBank/DDBJ whole genome shotgun (WGS) entry which is preliminary data.</text>
</comment>
<accession>A0A4V2PCW9</accession>
<name>A0A4V2PCW9_9BACT</name>
<evidence type="ECO:0008006" key="4">
    <source>
        <dbReference type="Google" id="ProtNLM"/>
    </source>
</evidence>
<sequence length="149" mass="17449">MKEFRVKQDLAFVVIPLVLNLIVFVGALFIDSFFKWILIALSLGFAGVVLWQSRPIYRNYQLLLTPKEIKVLNLKGEVVRRLDWKKVEAAAAGYKKTWKIYSYSFFFRVKKDEDLLFALISREEGLAGKFQNFVKVFVRRRIPVQIVKS</sequence>
<evidence type="ECO:0000256" key="1">
    <source>
        <dbReference type="SAM" id="Phobius"/>
    </source>
</evidence>
<dbReference type="OrthoDB" id="14180at2"/>
<evidence type="ECO:0000313" key="2">
    <source>
        <dbReference type="EMBL" id="TCK02866.1"/>
    </source>
</evidence>
<feature type="transmembrane region" description="Helical" evidence="1">
    <location>
        <begin position="12"/>
        <end position="30"/>
    </location>
</feature>
<organism evidence="2 3">
    <name type="scientific">Phorcysia thermohydrogeniphila</name>
    <dbReference type="NCBI Taxonomy" id="936138"/>
    <lineage>
        <taxon>Bacteria</taxon>
        <taxon>Pseudomonadati</taxon>
        <taxon>Aquificota</taxon>
        <taxon>Aquificia</taxon>
        <taxon>Desulfurobacteriales</taxon>
        <taxon>Desulfurobacteriaceae</taxon>
        <taxon>Phorcysia</taxon>
    </lineage>
</organism>
<keyword evidence="3" id="KW-1185">Reference proteome</keyword>
<keyword evidence="1" id="KW-0472">Membrane</keyword>
<protein>
    <recommendedName>
        <fullName evidence="4">PH (Pleckstrin Homology) domain-containing protein</fullName>
    </recommendedName>
</protein>